<evidence type="ECO:0000256" key="9">
    <source>
        <dbReference type="RuleBase" id="RU004106"/>
    </source>
</evidence>
<dbReference type="OrthoDB" id="1732691at2759"/>
<dbReference type="PANTHER" id="PTHR11825">
    <property type="entry name" value="SUBGROUP IIII AMINOTRANSFERASE"/>
    <property type="match status" value="1"/>
</dbReference>
<evidence type="ECO:0000256" key="4">
    <source>
        <dbReference type="ARBA" id="ARBA00022605"/>
    </source>
</evidence>
<evidence type="ECO:0000256" key="2">
    <source>
        <dbReference type="ARBA" id="ARBA00009320"/>
    </source>
</evidence>
<dbReference type="InterPro" id="IPR036038">
    <property type="entry name" value="Aminotransferase-like"/>
</dbReference>
<evidence type="ECO:0000256" key="11">
    <source>
        <dbReference type="RuleBase" id="RU004517"/>
    </source>
</evidence>
<dbReference type="SUPFAM" id="SSF56752">
    <property type="entry name" value="D-aminoacid aminotransferase-like PLP-dependent enzymes"/>
    <property type="match status" value="1"/>
</dbReference>
<reference evidence="12" key="1">
    <citation type="journal article" date="2018" name="Genome Biol. Evol.">
        <title>Genomics and development of Lentinus tigrinus, a white-rot wood-decaying mushroom with dimorphic fruiting bodies.</title>
        <authorList>
            <person name="Wu B."/>
            <person name="Xu Z."/>
            <person name="Knudson A."/>
            <person name="Carlson A."/>
            <person name="Chen N."/>
            <person name="Kovaka S."/>
            <person name="LaButti K."/>
            <person name="Lipzen A."/>
            <person name="Pennachio C."/>
            <person name="Riley R."/>
            <person name="Schakwitz W."/>
            <person name="Umezawa K."/>
            <person name="Ohm R.A."/>
            <person name="Grigoriev I.V."/>
            <person name="Nagy L.G."/>
            <person name="Gibbons J."/>
            <person name="Hibbett D."/>
        </authorList>
    </citation>
    <scope>NUCLEOTIDE SEQUENCE [LARGE SCALE GENOMIC DNA]</scope>
    <source>
        <strain evidence="12">ALCF2SS1-6</strain>
    </source>
</reference>
<comment type="cofactor">
    <cofactor evidence="1 10">
        <name>pyridoxal 5'-phosphate</name>
        <dbReference type="ChEBI" id="CHEBI:597326"/>
    </cofactor>
</comment>
<name>A0A5C2SAE0_9APHY</name>
<dbReference type="GO" id="GO:0052656">
    <property type="term" value="F:L-isoleucine-2-oxoglutarate transaminase activity"/>
    <property type="evidence" value="ECO:0007669"/>
    <property type="project" value="RHEA"/>
</dbReference>
<dbReference type="STRING" id="1328759.A0A5C2SAE0"/>
<dbReference type="GO" id="GO:0009099">
    <property type="term" value="P:L-valine biosynthetic process"/>
    <property type="evidence" value="ECO:0007669"/>
    <property type="project" value="TreeGrafter"/>
</dbReference>
<evidence type="ECO:0000313" key="12">
    <source>
        <dbReference type="EMBL" id="RPD60812.1"/>
    </source>
</evidence>
<comment type="catalytic activity">
    <reaction evidence="11">
        <text>L-leucine + 2-oxoglutarate = 4-methyl-2-oxopentanoate + L-glutamate</text>
        <dbReference type="Rhea" id="RHEA:18321"/>
        <dbReference type="ChEBI" id="CHEBI:16810"/>
        <dbReference type="ChEBI" id="CHEBI:17865"/>
        <dbReference type="ChEBI" id="CHEBI:29985"/>
        <dbReference type="ChEBI" id="CHEBI:57427"/>
        <dbReference type="EC" id="2.6.1.42"/>
    </reaction>
</comment>
<keyword evidence="4 11" id="KW-0028">Amino-acid biosynthesis</keyword>
<proteinExistence type="inferred from homology"/>
<dbReference type="Gene3D" id="3.20.10.10">
    <property type="entry name" value="D-amino Acid Aminotransferase, subunit A, domain 2"/>
    <property type="match status" value="1"/>
</dbReference>
<protein>
    <recommendedName>
        <fullName evidence="11">Branched-chain-amino-acid aminotransferase</fullName>
        <ecNumber evidence="11">2.6.1.42</ecNumber>
    </recommendedName>
</protein>
<dbReference type="InterPro" id="IPR043131">
    <property type="entry name" value="BCAT-like_N"/>
</dbReference>
<sequence length="397" mass="43191">MAISQTQNGAANDSAPAAVTPAQLDASKLTIKLATQLKPVPPASELKFGQVMTDHMMIAHYHPVHGWSAPEIKPYGPLAIDPASSCLQYATNVFEGMKAYIGPDGTPRLFRPDKNMQRMEMSAGRVALPPFDTNELLKLIKQLVMVEKRWIPTVKGHSLYIRPTIIGTRDSLGVAASDAAALYVILSPTGPYFRSPRPVNLLAVQEHVRAWPGGTGGFKLALNYAPTFKPQQYAAKLGYDQCLWLLGDKVTEAGAMNFFAVVRRYDGDLDVLTPPLDGTILPGITRDSTLALCGAHPSRMVLPGLDASVRLHPSERVVTVPELAGWAEEGRLLEVFTVGTAVVVAAVSRIGYDGQDITLPAYEGTLGPVARGLYDRLSEIQEGRFEWENWSVRCDSQ</sequence>
<keyword evidence="6 10" id="KW-0663">Pyridoxal phosphate</keyword>
<evidence type="ECO:0000256" key="5">
    <source>
        <dbReference type="ARBA" id="ARBA00022679"/>
    </source>
</evidence>
<dbReference type="PROSITE" id="PS00770">
    <property type="entry name" value="AA_TRANSFER_CLASS_4"/>
    <property type="match status" value="1"/>
</dbReference>
<dbReference type="InterPro" id="IPR018300">
    <property type="entry name" value="Aminotrans_IV_CS"/>
</dbReference>
<dbReference type="PANTHER" id="PTHR11825:SF44">
    <property type="entry name" value="BRANCHED-CHAIN-AMINO-ACID AMINOTRANSFERASE"/>
    <property type="match status" value="1"/>
</dbReference>
<dbReference type="GO" id="GO:0009098">
    <property type="term" value="P:L-leucine biosynthetic process"/>
    <property type="evidence" value="ECO:0007669"/>
    <property type="project" value="TreeGrafter"/>
</dbReference>
<dbReference type="NCBIfam" id="TIGR01123">
    <property type="entry name" value="ilvE_II"/>
    <property type="match status" value="1"/>
</dbReference>
<dbReference type="AlphaFoldDB" id="A0A5C2SAE0"/>
<dbReference type="EMBL" id="ML122264">
    <property type="protein sequence ID" value="RPD60812.1"/>
    <property type="molecule type" value="Genomic_DNA"/>
</dbReference>
<dbReference type="InterPro" id="IPR001544">
    <property type="entry name" value="Aminotrans_IV"/>
</dbReference>
<evidence type="ECO:0000313" key="13">
    <source>
        <dbReference type="Proteomes" id="UP000313359"/>
    </source>
</evidence>
<dbReference type="CDD" id="cd01557">
    <property type="entry name" value="BCAT_beta_family"/>
    <property type="match status" value="1"/>
</dbReference>
<keyword evidence="7 11" id="KW-0100">Branched-chain amino acid biosynthesis</keyword>
<accession>A0A5C2SAE0</accession>
<dbReference type="EC" id="2.6.1.42" evidence="11"/>
<evidence type="ECO:0000256" key="10">
    <source>
        <dbReference type="RuleBase" id="RU004516"/>
    </source>
</evidence>
<comment type="catalytic activity">
    <reaction evidence="11">
        <text>L-isoleucine + 2-oxoglutarate = (S)-3-methyl-2-oxopentanoate + L-glutamate</text>
        <dbReference type="Rhea" id="RHEA:24801"/>
        <dbReference type="ChEBI" id="CHEBI:16810"/>
        <dbReference type="ChEBI" id="CHEBI:29985"/>
        <dbReference type="ChEBI" id="CHEBI:35146"/>
        <dbReference type="ChEBI" id="CHEBI:58045"/>
        <dbReference type="EC" id="2.6.1.42"/>
    </reaction>
</comment>
<evidence type="ECO:0000256" key="6">
    <source>
        <dbReference type="ARBA" id="ARBA00022898"/>
    </source>
</evidence>
<dbReference type="FunFam" id="3.30.470.10:FF:000002">
    <property type="entry name" value="Branched-chain-amino-acid aminotransferase"/>
    <property type="match status" value="1"/>
</dbReference>
<evidence type="ECO:0000256" key="3">
    <source>
        <dbReference type="ARBA" id="ARBA00022576"/>
    </source>
</evidence>
<dbReference type="InterPro" id="IPR005786">
    <property type="entry name" value="B_amino_transII"/>
</dbReference>
<dbReference type="GO" id="GO:0052654">
    <property type="term" value="F:L-leucine-2-oxoglutarate transaminase activity"/>
    <property type="evidence" value="ECO:0007669"/>
    <property type="project" value="RHEA"/>
</dbReference>
<dbReference type="NCBIfam" id="NF009897">
    <property type="entry name" value="PRK13357.1"/>
    <property type="match status" value="1"/>
</dbReference>
<dbReference type="PIRSF" id="PIRSF006468">
    <property type="entry name" value="BCAT1"/>
    <property type="match status" value="1"/>
</dbReference>
<dbReference type="InterPro" id="IPR033939">
    <property type="entry name" value="BCAT_family"/>
</dbReference>
<evidence type="ECO:0000256" key="8">
    <source>
        <dbReference type="PIRSR" id="PIRSR006468-1"/>
    </source>
</evidence>
<keyword evidence="13" id="KW-1185">Reference proteome</keyword>
<dbReference type="Pfam" id="PF01063">
    <property type="entry name" value="Aminotran_4"/>
    <property type="match status" value="1"/>
</dbReference>
<comment type="catalytic activity">
    <reaction evidence="11">
        <text>L-valine + 2-oxoglutarate = 3-methyl-2-oxobutanoate + L-glutamate</text>
        <dbReference type="Rhea" id="RHEA:24813"/>
        <dbReference type="ChEBI" id="CHEBI:11851"/>
        <dbReference type="ChEBI" id="CHEBI:16810"/>
        <dbReference type="ChEBI" id="CHEBI:29985"/>
        <dbReference type="ChEBI" id="CHEBI:57762"/>
        <dbReference type="EC" id="2.6.1.42"/>
    </reaction>
</comment>
<dbReference type="GO" id="GO:0052655">
    <property type="term" value="F:L-valine-2-oxoglutarate transaminase activity"/>
    <property type="evidence" value="ECO:0007669"/>
    <property type="project" value="RHEA"/>
</dbReference>
<evidence type="ECO:0000256" key="7">
    <source>
        <dbReference type="ARBA" id="ARBA00023304"/>
    </source>
</evidence>
<dbReference type="Gene3D" id="3.30.470.10">
    <property type="match status" value="1"/>
</dbReference>
<dbReference type="Proteomes" id="UP000313359">
    <property type="component" value="Unassembled WGS sequence"/>
</dbReference>
<keyword evidence="5 11" id="KW-0808">Transferase</keyword>
<feature type="modified residue" description="N6-(pyridoxal phosphate)lysine" evidence="8">
    <location>
        <position position="219"/>
    </location>
</feature>
<comment type="similarity">
    <text evidence="2 9">Belongs to the class-IV pyridoxal-phosphate-dependent aminotransferase family.</text>
</comment>
<keyword evidence="3 11" id="KW-0032">Aminotransferase</keyword>
<organism evidence="12 13">
    <name type="scientific">Lentinus tigrinus ALCF2SS1-6</name>
    <dbReference type="NCBI Taxonomy" id="1328759"/>
    <lineage>
        <taxon>Eukaryota</taxon>
        <taxon>Fungi</taxon>
        <taxon>Dikarya</taxon>
        <taxon>Basidiomycota</taxon>
        <taxon>Agaricomycotina</taxon>
        <taxon>Agaricomycetes</taxon>
        <taxon>Polyporales</taxon>
        <taxon>Polyporaceae</taxon>
        <taxon>Lentinus</taxon>
    </lineage>
</organism>
<dbReference type="InterPro" id="IPR043132">
    <property type="entry name" value="BCAT-like_C"/>
</dbReference>
<gene>
    <name evidence="12" type="ORF">L227DRAFT_593237</name>
</gene>
<dbReference type="GO" id="GO:0005739">
    <property type="term" value="C:mitochondrion"/>
    <property type="evidence" value="ECO:0007669"/>
    <property type="project" value="TreeGrafter"/>
</dbReference>
<evidence type="ECO:0000256" key="1">
    <source>
        <dbReference type="ARBA" id="ARBA00001933"/>
    </source>
</evidence>